<dbReference type="Proteomes" id="UP000295096">
    <property type="component" value="Unassembled WGS sequence"/>
</dbReference>
<sequence length="517" mass="52488">MTDPRERNAITAHEHAHAHDHGHGSGHGHGPGASPGCHAPGGASPPSFVFAADDGSHGAEPWVSDGTAAGTHLLRDIRPGPDASGHYSTGNAFLYGATAFVPASGGRFVFEANDATHGDEPWVTDGTSRGTQLLADLAPGPESSFPLLFTPLGDGRVLFGTTGGAEGTGWAEIGTRYWITDGSAEGTREAPQFESGSRFFGAGDFAPLGDGRIVFTFASELRVATPDAPSSEVVRSFAASPFNADLGYLTALGDGRAVFRADDGIHGIEPWITDGTAAGTHLLADLNPGGDGSFAAGFTALGDGRALFTADDSLHGRELWITDATEAGTQLVADIRPGANGSQLLYLIPIGGGRVLFSANDGVHGEEPWVSDGTTAGTMLLRDIYPGPVRAGGPGIPALGNSFPGDIIPLGDGRALFSAFDPEQGQELWVSDGTPAGTHVVADLVPGTGSSSPSSIGALGRGLAAFAADDGSTGREPWITDGTEAGTHRLADINPGAAGSGAQGFTPLPLAEHAPIG</sequence>
<comment type="caution">
    <text evidence="2">The sequence shown here is derived from an EMBL/GenBank/DDBJ whole genome shotgun (WGS) entry which is preliminary data.</text>
</comment>
<keyword evidence="3" id="KW-1185">Reference proteome</keyword>
<dbReference type="RefSeq" id="WP_133290615.1">
    <property type="nucleotide sequence ID" value="NZ_SMSJ01000035.1"/>
</dbReference>
<name>A0A4V3A9T8_9PROT</name>
<dbReference type="OrthoDB" id="5242130at2"/>
<evidence type="ECO:0000313" key="2">
    <source>
        <dbReference type="EMBL" id="TDH60565.1"/>
    </source>
</evidence>
<dbReference type="EMBL" id="SMSJ01000035">
    <property type="protein sequence ID" value="TDH60565.1"/>
    <property type="molecule type" value="Genomic_DNA"/>
</dbReference>
<organism evidence="2 3">
    <name type="scientific">Dankookia rubra</name>
    <dbReference type="NCBI Taxonomy" id="1442381"/>
    <lineage>
        <taxon>Bacteria</taxon>
        <taxon>Pseudomonadati</taxon>
        <taxon>Pseudomonadota</taxon>
        <taxon>Alphaproteobacteria</taxon>
        <taxon>Acetobacterales</taxon>
        <taxon>Roseomonadaceae</taxon>
        <taxon>Dankookia</taxon>
    </lineage>
</organism>
<evidence type="ECO:0008006" key="4">
    <source>
        <dbReference type="Google" id="ProtNLM"/>
    </source>
</evidence>
<feature type="region of interest" description="Disordered" evidence="1">
    <location>
        <begin position="1"/>
        <end position="47"/>
    </location>
</feature>
<feature type="compositionally biased region" description="Basic and acidic residues" evidence="1">
    <location>
        <begin position="1"/>
        <end position="23"/>
    </location>
</feature>
<accession>A0A4V3A9T8</accession>
<proteinExistence type="predicted"/>
<gene>
    <name evidence="2" type="ORF">E2C06_21205</name>
</gene>
<evidence type="ECO:0000256" key="1">
    <source>
        <dbReference type="SAM" id="MobiDB-lite"/>
    </source>
</evidence>
<reference evidence="2 3" key="1">
    <citation type="journal article" date="2016" name="J. Microbiol.">
        <title>Dankookia rubra gen. nov., sp. nov., an alphaproteobacterium isolated from sediment of a shallow stream.</title>
        <authorList>
            <person name="Kim W.H."/>
            <person name="Kim D.H."/>
            <person name="Kang K."/>
            <person name="Ahn T.Y."/>
        </authorList>
    </citation>
    <scope>NUCLEOTIDE SEQUENCE [LARGE SCALE GENOMIC DNA]</scope>
    <source>
        <strain evidence="2 3">JCM30602</strain>
    </source>
</reference>
<feature type="region of interest" description="Disordered" evidence="1">
    <location>
        <begin position="493"/>
        <end position="517"/>
    </location>
</feature>
<feature type="compositionally biased region" description="Low complexity" evidence="1">
    <location>
        <begin position="34"/>
        <end position="47"/>
    </location>
</feature>
<protein>
    <recommendedName>
        <fullName evidence="4">Hyalin</fullName>
    </recommendedName>
</protein>
<dbReference type="AlphaFoldDB" id="A0A4V3A9T8"/>
<evidence type="ECO:0000313" key="3">
    <source>
        <dbReference type="Proteomes" id="UP000295096"/>
    </source>
</evidence>